<dbReference type="SUPFAM" id="SSF46785">
    <property type="entry name" value="Winged helix' DNA-binding domain"/>
    <property type="match status" value="1"/>
</dbReference>
<feature type="domain" description="HTH marR-type" evidence="1">
    <location>
        <begin position="24"/>
        <end position="75"/>
    </location>
</feature>
<evidence type="ECO:0000313" key="3">
    <source>
        <dbReference type="Proteomes" id="UP001501475"/>
    </source>
</evidence>
<evidence type="ECO:0000259" key="1">
    <source>
        <dbReference type="Pfam" id="PF12802"/>
    </source>
</evidence>
<dbReference type="EMBL" id="BAAAPN010000028">
    <property type="protein sequence ID" value="GAA1752328.1"/>
    <property type="molecule type" value="Genomic_DNA"/>
</dbReference>
<name>A0ABP4WGH2_9MICO</name>
<gene>
    <name evidence="2" type="ORF">GCM10009810_10500</name>
</gene>
<dbReference type="CDD" id="cd00090">
    <property type="entry name" value="HTH_ARSR"/>
    <property type="match status" value="1"/>
</dbReference>
<dbReference type="Gene3D" id="1.10.10.10">
    <property type="entry name" value="Winged helix-like DNA-binding domain superfamily/Winged helix DNA-binding domain"/>
    <property type="match status" value="1"/>
</dbReference>
<reference evidence="3" key="1">
    <citation type="journal article" date="2019" name="Int. J. Syst. Evol. Microbiol.">
        <title>The Global Catalogue of Microorganisms (GCM) 10K type strain sequencing project: providing services to taxonomists for standard genome sequencing and annotation.</title>
        <authorList>
            <consortium name="The Broad Institute Genomics Platform"/>
            <consortium name="The Broad Institute Genome Sequencing Center for Infectious Disease"/>
            <person name="Wu L."/>
            <person name="Ma J."/>
        </authorList>
    </citation>
    <scope>NUCLEOTIDE SEQUENCE [LARGE SCALE GENOMIC DNA]</scope>
    <source>
        <strain evidence="3">JCM 15591</strain>
    </source>
</reference>
<proteinExistence type="predicted"/>
<dbReference type="InterPro" id="IPR036388">
    <property type="entry name" value="WH-like_DNA-bd_sf"/>
</dbReference>
<accession>A0ABP4WGH2</accession>
<dbReference type="Pfam" id="PF12802">
    <property type="entry name" value="MarR_2"/>
    <property type="match status" value="1"/>
</dbReference>
<keyword evidence="3" id="KW-1185">Reference proteome</keyword>
<dbReference type="InterPro" id="IPR000835">
    <property type="entry name" value="HTH_MarR-typ"/>
</dbReference>
<dbReference type="InterPro" id="IPR036390">
    <property type="entry name" value="WH_DNA-bd_sf"/>
</dbReference>
<dbReference type="Proteomes" id="UP001501475">
    <property type="component" value="Unassembled WGS sequence"/>
</dbReference>
<organism evidence="2 3">
    <name type="scientific">Nostocoides vanveenii</name>
    <dbReference type="NCBI Taxonomy" id="330835"/>
    <lineage>
        <taxon>Bacteria</taxon>
        <taxon>Bacillati</taxon>
        <taxon>Actinomycetota</taxon>
        <taxon>Actinomycetes</taxon>
        <taxon>Micrococcales</taxon>
        <taxon>Intrasporangiaceae</taxon>
        <taxon>Nostocoides</taxon>
    </lineage>
</organism>
<protein>
    <submittedName>
        <fullName evidence="2">Transcriptional regulator</fullName>
    </submittedName>
</protein>
<dbReference type="InterPro" id="IPR011991">
    <property type="entry name" value="ArsR-like_HTH"/>
</dbReference>
<sequence>MVIQGMTAAHHASVPVAPEAGARGRVLRAISRHAPVTTTRLATLLGISDTAVRRQVDGLLEAGLIEVRDDLGPRRGRGRPARAYVVSDSGHEALTSDYGHLASEALTFLAETAGPVAVASFARARIAKLEKGYAVELADLEGTGERVDALVSALTRDGFDASARPIGLPGAAAPLTGIQLCQGHCPVQSVAAEFPQFCDAEAEAFSRLLGVHVQRLATLAHGDHVCTTFIPTEPAPSSTIPTERRDR</sequence>
<evidence type="ECO:0000313" key="2">
    <source>
        <dbReference type="EMBL" id="GAA1752328.1"/>
    </source>
</evidence>
<comment type="caution">
    <text evidence="2">The sequence shown here is derived from an EMBL/GenBank/DDBJ whole genome shotgun (WGS) entry which is preliminary data.</text>
</comment>